<protein>
    <recommendedName>
        <fullName evidence="3">SnoaL-like domain-containing protein</fullName>
    </recommendedName>
</protein>
<organism evidence="1 2">
    <name type="scientific">Mycolicibacterium smegmatis (strain MKD8)</name>
    <name type="common">Mycobacterium smegmatis</name>
    <dbReference type="NCBI Taxonomy" id="1214915"/>
    <lineage>
        <taxon>Bacteria</taxon>
        <taxon>Bacillati</taxon>
        <taxon>Actinomycetota</taxon>
        <taxon>Actinomycetes</taxon>
        <taxon>Mycobacteriales</taxon>
        <taxon>Mycobacteriaceae</taxon>
        <taxon>Mycolicibacterium</taxon>
    </lineage>
</organism>
<reference evidence="2" key="2">
    <citation type="submission" date="2018-03" db="EMBL/GenBank/DDBJ databases">
        <authorList>
            <person name="Derbyshire K."/>
            <person name="Gray T.A."/>
            <person name="Champion M."/>
        </authorList>
    </citation>
    <scope>NUCLEOTIDE SEQUENCE [LARGE SCALE GENOMIC DNA]</scope>
    <source>
        <strain evidence="2">MKD8</strain>
    </source>
</reference>
<reference evidence="1 2" key="1">
    <citation type="journal article" date="2013" name="Genome Announc.">
        <title>Draft genome sequence of MKD8, a conjugal recipient Mycobacterium smegmatis strain.</title>
        <authorList>
            <person name="Gray T.A."/>
            <person name="Palumbo M.J."/>
            <person name="Derbyshire K.M."/>
        </authorList>
    </citation>
    <scope>NUCLEOTIDE SEQUENCE [LARGE SCALE GENOMIC DNA]</scope>
    <source>
        <strain evidence="1 2">MKD8</strain>
    </source>
</reference>
<dbReference type="AlphaFoldDB" id="A0A2U9PIC8"/>
<evidence type="ECO:0008006" key="3">
    <source>
        <dbReference type="Google" id="ProtNLM"/>
    </source>
</evidence>
<gene>
    <name evidence="1" type="ORF">D806_005040</name>
</gene>
<proteinExistence type="predicted"/>
<evidence type="ECO:0000313" key="1">
    <source>
        <dbReference type="EMBL" id="AWT51497.1"/>
    </source>
</evidence>
<dbReference type="RefSeq" id="WP_003891846.1">
    <property type="nucleotide sequence ID" value="NZ_CP027541.1"/>
</dbReference>
<accession>A0A2U9PIC8</accession>
<evidence type="ECO:0000313" key="2">
    <source>
        <dbReference type="Proteomes" id="UP000011200"/>
    </source>
</evidence>
<dbReference type="Proteomes" id="UP000011200">
    <property type="component" value="Chromosome"/>
</dbReference>
<dbReference type="EMBL" id="CP027541">
    <property type="protein sequence ID" value="AWT51497.1"/>
    <property type="molecule type" value="Genomic_DNA"/>
</dbReference>
<name>A0A2U9PIC8_MYCSE</name>
<sequence length="60" mass="6784">MRADFALLTCRRYTSGMIVGYLAIDFHTGERSITPTHLTVVVMHGHTGWRIAHYLVSLIP</sequence>